<proteinExistence type="predicted"/>
<dbReference type="Proteomes" id="UP000663873">
    <property type="component" value="Unassembled WGS sequence"/>
</dbReference>
<dbReference type="AlphaFoldDB" id="A0A821Y737"/>
<accession>A0A821Y737</accession>
<feature type="region of interest" description="Disordered" evidence="1">
    <location>
        <begin position="1"/>
        <end position="30"/>
    </location>
</feature>
<organism evidence="2 3">
    <name type="scientific">Rotaria socialis</name>
    <dbReference type="NCBI Taxonomy" id="392032"/>
    <lineage>
        <taxon>Eukaryota</taxon>
        <taxon>Metazoa</taxon>
        <taxon>Spiralia</taxon>
        <taxon>Gnathifera</taxon>
        <taxon>Rotifera</taxon>
        <taxon>Eurotatoria</taxon>
        <taxon>Bdelloidea</taxon>
        <taxon>Philodinida</taxon>
        <taxon>Philodinidae</taxon>
        <taxon>Rotaria</taxon>
    </lineage>
</organism>
<evidence type="ECO:0000313" key="3">
    <source>
        <dbReference type="Proteomes" id="UP000663873"/>
    </source>
</evidence>
<name>A0A821Y737_9BILA</name>
<dbReference type="EMBL" id="CAJOBP010093931">
    <property type="protein sequence ID" value="CAF4956191.1"/>
    <property type="molecule type" value="Genomic_DNA"/>
</dbReference>
<reference evidence="2" key="1">
    <citation type="submission" date="2021-02" db="EMBL/GenBank/DDBJ databases">
        <authorList>
            <person name="Nowell W R."/>
        </authorList>
    </citation>
    <scope>NUCLEOTIDE SEQUENCE</scope>
</reference>
<gene>
    <name evidence="2" type="ORF">UJA718_LOCUS48000</name>
</gene>
<protein>
    <submittedName>
        <fullName evidence="2">Uncharacterized protein</fullName>
    </submittedName>
</protein>
<keyword evidence="3" id="KW-1185">Reference proteome</keyword>
<evidence type="ECO:0000256" key="1">
    <source>
        <dbReference type="SAM" id="MobiDB-lite"/>
    </source>
</evidence>
<comment type="caution">
    <text evidence="2">The sequence shown here is derived from an EMBL/GenBank/DDBJ whole genome shotgun (WGS) entry which is preliminary data.</text>
</comment>
<evidence type="ECO:0000313" key="2">
    <source>
        <dbReference type="EMBL" id="CAF4956191.1"/>
    </source>
</evidence>
<feature type="non-terminal residue" evidence="2">
    <location>
        <position position="1"/>
    </location>
</feature>
<sequence length="30" mass="3381">MDLDSTNIRKDHSIARPFNDDPFALDGFGD</sequence>